<dbReference type="PROSITE" id="PS50931">
    <property type="entry name" value="HTH_LYSR"/>
    <property type="match status" value="1"/>
</dbReference>
<keyword evidence="7" id="KW-1185">Reference proteome</keyword>
<organism evidence="6 7">
    <name type="scientific">Neptuniibacter pectenicola</name>
    <dbReference type="NCBI Taxonomy" id="1806669"/>
    <lineage>
        <taxon>Bacteria</taxon>
        <taxon>Pseudomonadati</taxon>
        <taxon>Pseudomonadota</taxon>
        <taxon>Gammaproteobacteria</taxon>
        <taxon>Oceanospirillales</taxon>
        <taxon>Oceanospirillaceae</taxon>
        <taxon>Neptuniibacter</taxon>
    </lineage>
</organism>
<evidence type="ECO:0000256" key="3">
    <source>
        <dbReference type="ARBA" id="ARBA00023125"/>
    </source>
</evidence>
<dbReference type="PRINTS" id="PR00039">
    <property type="entry name" value="HTHLYSR"/>
</dbReference>
<dbReference type="SUPFAM" id="SSF53850">
    <property type="entry name" value="Periplasmic binding protein-like II"/>
    <property type="match status" value="1"/>
</dbReference>
<keyword evidence="3" id="KW-0238">DNA-binding</keyword>
<dbReference type="Pfam" id="PF00126">
    <property type="entry name" value="HTH_1"/>
    <property type="match status" value="1"/>
</dbReference>
<dbReference type="Proteomes" id="UP001449225">
    <property type="component" value="Unassembled WGS sequence"/>
</dbReference>
<evidence type="ECO:0000256" key="2">
    <source>
        <dbReference type="ARBA" id="ARBA00023015"/>
    </source>
</evidence>
<dbReference type="RefSeq" id="WP_342854840.1">
    <property type="nucleotide sequence ID" value="NZ_JBBMRA010000015.1"/>
</dbReference>
<keyword evidence="2" id="KW-0805">Transcription regulation</keyword>
<dbReference type="Pfam" id="PF03466">
    <property type="entry name" value="LysR_substrate"/>
    <property type="match status" value="1"/>
</dbReference>
<dbReference type="InterPro" id="IPR000847">
    <property type="entry name" value="LysR_HTH_N"/>
</dbReference>
<dbReference type="SUPFAM" id="SSF46785">
    <property type="entry name" value="Winged helix' DNA-binding domain"/>
    <property type="match status" value="1"/>
</dbReference>
<accession>A0ABU9TWH6</accession>
<dbReference type="InterPro" id="IPR036388">
    <property type="entry name" value="WH-like_DNA-bd_sf"/>
</dbReference>
<dbReference type="PANTHER" id="PTHR30537:SF5">
    <property type="entry name" value="HTH-TYPE TRANSCRIPTIONAL ACTIVATOR TTDR-RELATED"/>
    <property type="match status" value="1"/>
</dbReference>
<proteinExistence type="inferred from homology"/>
<evidence type="ECO:0000313" key="7">
    <source>
        <dbReference type="Proteomes" id="UP001449225"/>
    </source>
</evidence>
<feature type="domain" description="HTH lysR-type" evidence="5">
    <location>
        <begin position="1"/>
        <end position="58"/>
    </location>
</feature>
<evidence type="ECO:0000256" key="4">
    <source>
        <dbReference type="ARBA" id="ARBA00023163"/>
    </source>
</evidence>
<comment type="caution">
    <text evidence="6">The sequence shown here is derived from an EMBL/GenBank/DDBJ whole genome shotgun (WGS) entry which is preliminary data.</text>
</comment>
<reference evidence="6 7" key="1">
    <citation type="submission" date="2024-03" db="EMBL/GenBank/DDBJ databases">
        <title>Community enrichment and isolation of bacterial strains for fucoidan degradation.</title>
        <authorList>
            <person name="Sichert A."/>
        </authorList>
    </citation>
    <scope>NUCLEOTIDE SEQUENCE [LARGE SCALE GENOMIC DNA]</scope>
    <source>
        <strain evidence="6 7">AS76</strain>
    </source>
</reference>
<sequence length="296" mass="33277">MNLNDVRLFIRVIEHNSFTAAADKLGIQKSTISRRIAQLEDELGVRLLQRTTRKLSLTSEGQDLFQRCQPLLDELEAVEDRVVSKQAVPKGRLRITMPPEMGIFIMNDVIAGFMKMYPLIQIDIELSSRLVDLVEEGIDLALRVGELTDSSLIGRKIADVNIKLYAGTGYLQEQGEPKTPNDLLTHHCLGGALSDQGWGFDNWNGGKPVPTNFKVRANSISFCRELLIKNLGIARLPVTFCVDDLEAGLIKEVLSDYQAPSVSIHALYPSRRHLNPKVRLFIDFMIESLKEHPWLS</sequence>
<dbReference type="CDD" id="cd08422">
    <property type="entry name" value="PBP2_CrgA_like"/>
    <property type="match status" value="1"/>
</dbReference>
<evidence type="ECO:0000256" key="1">
    <source>
        <dbReference type="ARBA" id="ARBA00009437"/>
    </source>
</evidence>
<keyword evidence="4" id="KW-0804">Transcription</keyword>
<dbReference type="Gene3D" id="1.10.10.10">
    <property type="entry name" value="Winged helix-like DNA-binding domain superfamily/Winged helix DNA-binding domain"/>
    <property type="match status" value="1"/>
</dbReference>
<evidence type="ECO:0000259" key="5">
    <source>
        <dbReference type="PROSITE" id="PS50931"/>
    </source>
</evidence>
<dbReference type="InterPro" id="IPR005119">
    <property type="entry name" value="LysR_subst-bd"/>
</dbReference>
<dbReference type="PANTHER" id="PTHR30537">
    <property type="entry name" value="HTH-TYPE TRANSCRIPTIONAL REGULATOR"/>
    <property type="match status" value="1"/>
</dbReference>
<comment type="similarity">
    <text evidence="1">Belongs to the LysR transcriptional regulatory family.</text>
</comment>
<gene>
    <name evidence="6" type="ORF">WNY58_14040</name>
</gene>
<dbReference type="InterPro" id="IPR058163">
    <property type="entry name" value="LysR-type_TF_proteobact-type"/>
</dbReference>
<dbReference type="Gene3D" id="3.40.190.290">
    <property type="match status" value="1"/>
</dbReference>
<name>A0ABU9TWH6_9GAMM</name>
<protein>
    <submittedName>
        <fullName evidence="6">LysR family transcriptional regulator</fullName>
    </submittedName>
</protein>
<dbReference type="InterPro" id="IPR036390">
    <property type="entry name" value="WH_DNA-bd_sf"/>
</dbReference>
<dbReference type="EMBL" id="JBBMRA010000015">
    <property type="protein sequence ID" value="MEM5537507.1"/>
    <property type="molecule type" value="Genomic_DNA"/>
</dbReference>
<evidence type="ECO:0000313" key="6">
    <source>
        <dbReference type="EMBL" id="MEM5537507.1"/>
    </source>
</evidence>